<gene>
    <name evidence="2" type="ORF">C8P69_105256</name>
</gene>
<evidence type="ECO:0000256" key="1">
    <source>
        <dbReference type="SAM" id="MobiDB-lite"/>
    </source>
</evidence>
<name>A0A2T4Z2Y5_9HYPH</name>
<feature type="compositionally biased region" description="Basic and acidic residues" evidence="1">
    <location>
        <begin position="40"/>
        <end position="51"/>
    </location>
</feature>
<protein>
    <submittedName>
        <fullName evidence="2">Uncharacterized protein</fullName>
    </submittedName>
</protein>
<organism evidence="2 3">
    <name type="scientific">Phreatobacter oligotrophus</name>
    <dbReference type="NCBI Taxonomy" id="1122261"/>
    <lineage>
        <taxon>Bacteria</taxon>
        <taxon>Pseudomonadati</taxon>
        <taxon>Pseudomonadota</taxon>
        <taxon>Alphaproteobacteria</taxon>
        <taxon>Hyphomicrobiales</taxon>
        <taxon>Phreatobacteraceae</taxon>
        <taxon>Phreatobacter</taxon>
    </lineage>
</organism>
<dbReference type="EMBL" id="PZZL01000005">
    <property type="protein sequence ID" value="PTM55103.1"/>
    <property type="molecule type" value="Genomic_DNA"/>
</dbReference>
<accession>A0A2T4Z2Y5</accession>
<dbReference type="Proteomes" id="UP000241808">
    <property type="component" value="Unassembled WGS sequence"/>
</dbReference>
<sequence length="115" mass="12494">MDRLERKQQGERPSTFANEGEINAADRPLLATPGGEDTDREPAETSLHDQEAGEVPAMPRSAITAFHDPGSDDETEDGLVQNDEALRRGAEEVPIGRTADPDMPVFDRGGAPDRR</sequence>
<feature type="region of interest" description="Disordered" evidence="1">
    <location>
        <begin position="1"/>
        <end position="115"/>
    </location>
</feature>
<feature type="compositionally biased region" description="Basic and acidic residues" evidence="1">
    <location>
        <begin position="1"/>
        <end position="10"/>
    </location>
</feature>
<proteinExistence type="predicted"/>
<dbReference type="AlphaFoldDB" id="A0A2T4Z2Y5"/>
<evidence type="ECO:0000313" key="2">
    <source>
        <dbReference type="EMBL" id="PTM55103.1"/>
    </source>
</evidence>
<evidence type="ECO:0000313" key="3">
    <source>
        <dbReference type="Proteomes" id="UP000241808"/>
    </source>
</evidence>
<comment type="caution">
    <text evidence="2">The sequence shown here is derived from an EMBL/GenBank/DDBJ whole genome shotgun (WGS) entry which is preliminary data.</text>
</comment>
<dbReference type="RefSeq" id="WP_108177946.1">
    <property type="nucleotide sequence ID" value="NZ_PZZL01000005.1"/>
</dbReference>
<reference evidence="2 3" key="1">
    <citation type="submission" date="2018-04" db="EMBL/GenBank/DDBJ databases">
        <title>Genomic Encyclopedia of Archaeal and Bacterial Type Strains, Phase II (KMG-II): from individual species to whole genera.</title>
        <authorList>
            <person name="Goeker M."/>
        </authorList>
    </citation>
    <scope>NUCLEOTIDE SEQUENCE [LARGE SCALE GENOMIC DNA]</scope>
    <source>
        <strain evidence="2 3">DSM 25521</strain>
    </source>
</reference>
<keyword evidence="3" id="KW-1185">Reference proteome</keyword>